<dbReference type="Proteomes" id="UP000320707">
    <property type="component" value="Unassembled WGS sequence"/>
</dbReference>
<dbReference type="PANTHER" id="PTHR44051:SF3">
    <property type="entry name" value="TRANSCRIPTIONAL REGULATOR URE2"/>
    <property type="match status" value="1"/>
</dbReference>
<proteinExistence type="predicted"/>
<dbReference type="InterPro" id="IPR010987">
    <property type="entry name" value="Glutathione-S-Trfase_C-like"/>
</dbReference>
<dbReference type="PANTHER" id="PTHR44051">
    <property type="entry name" value="GLUTATHIONE S-TRANSFERASE-RELATED"/>
    <property type="match status" value="1"/>
</dbReference>
<dbReference type="GO" id="GO:0016740">
    <property type="term" value="F:transferase activity"/>
    <property type="evidence" value="ECO:0007669"/>
    <property type="project" value="UniProtKB-KW"/>
</dbReference>
<name>A0A559LIJ6_FUSOC</name>
<dbReference type="AlphaFoldDB" id="A0A559LIJ6"/>
<keyword evidence="2" id="KW-0808">Transferase</keyword>
<evidence type="ECO:0000259" key="1">
    <source>
        <dbReference type="PROSITE" id="PS50405"/>
    </source>
</evidence>
<dbReference type="PROSITE" id="PS50405">
    <property type="entry name" value="GST_CTER"/>
    <property type="match status" value="1"/>
</dbReference>
<dbReference type="InterPro" id="IPR004046">
    <property type="entry name" value="GST_C"/>
</dbReference>
<accession>A0A559LIJ6</accession>
<dbReference type="EMBL" id="SRMI01000003">
    <property type="protein sequence ID" value="TVY74087.1"/>
    <property type="molecule type" value="Genomic_DNA"/>
</dbReference>
<comment type="caution">
    <text evidence="2">The sequence shown here is derived from an EMBL/GenBank/DDBJ whole genome shotgun (WGS) entry which is preliminary data.</text>
</comment>
<dbReference type="Pfam" id="PF00043">
    <property type="entry name" value="GST_C"/>
    <property type="match status" value="1"/>
</dbReference>
<dbReference type="Gene3D" id="1.20.1050.10">
    <property type="match status" value="1"/>
</dbReference>
<feature type="domain" description="GST C-terminal" evidence="1">
    <location>
        <begin position="1"/>
        <end position="103"/>
    </location>
</feature>
<dbReference type="SUPFAM" id="SSF47616">
    <property type="entry name" value="GST C-terminal domain-like"/>
    <property type="match status" value="1"/>
</dbReference>
<reference evidence="2 3" key="1">
    <citation type="journal article" date="2019" name="Microbiol. Resour. Announc.">
        <title>High-quality draft genome sequence of Fusarium oxysporum f. sp. cubense strain 160527, a causal agent of Panama disease.</title>
        <authorList>
            <person name="Asai S."/>
            <person name="Ayukawa Y."/>
            <person name="Gan P."/>
            <person name="Masuda S."/>
            <person name="Komatsu K."/>
            <person name="Shirasu K."/>
            <person name="Arie T."/>
        </authorList>
    </citation>
    <scope>NUCLEOTIDE SEQUENCE [LARGE SCALE GENOMIC DNA]</scope>
    <source>
        <strain evidence="2 3">160527</strain>
    </source>
</reference>
<evidence type="ECO:0000313" key="2">
    <source>
        <dbReference type="EMBL" id="TVY74087.1"/>
    </source>
</evidence>
<evidence type="ECO:0000313" key="3">
    <source>
        <dbReference type="Proteomes" id="UP000320707"/>
    </source>
</evidence>
<dbReference type="InterPro" id="IPR036282">
    <property type="entry name" value="Glutathione-S-Trfase_C_sf"/>
</dbReference>
<organism evidence="2 3">
    <name type="scientific">Fusarium oxysporum f. sp. cubense</name>
    <dbReference type="NCBI Taxonomy" id="61366"/>
    <lineage>
        <taxon>Eukaryota</taxon>
        <taxon>Fungi</taxon>
        <taxon>Dikarya</taxon>
        <taxon>Ascomycota</taxon>
        <taxon>Pezizomycotina</taxon>
        <taxon>Sordariomycetes</taxon>
        <taxon>Hypocreomycetidae</taxon>
        <taxon>Hypocreales</taxon>
        <taxon>Nectriaceae</taxon>
        <taxon>Fusarium</taxon>
        <taxon>Fusarium oxysporum species complex</taxon>
    </lineage>
</organism>
<sequence>MFHRVGDMRAEKALKRYKDETIRVVSVLDKALSGREYLVGDKCTFADLAFVPWASLIPYIFGDDVADLQLDKKYPAYTAWYKATSDRASVQKMFRDSQAAMAAAA</sequence>
<protein>
    <submittedName>
        <fullName evidence="2">Glutathione S-transferase 2</fullName>
    </submittedName>
</protein>
<gene>
    <name evidence="2" type="primary">gst2</name>
    <name evidence="2" type="ORF">Focb16_v005812</name>
</gene>